<keyword evidence="1" id="KW-0812">Transmembrane</keyword>
<proteinExistence type="predicted"/>
<keyword evidence="3" id="KW-1185">Reference proteome</keyword>
<accession>A0A3N7GBZ0</accession>
<keyword evidence="1" id="KW-1133">Transmembrane helix</keyword>
<name>A0A3N7GBZ0_POPTR</name>
<dbReference type="Gramene" id="Potri.019G077166.1.v4.1">
    <property type="protein sequence ID" value="Potri.019G077166.1.v4.1"/>
    <property type="gene ID" value="Potri.019G077166.v4.1"/>
</dbReference>
<dbReference type="EMBL" id="CM009308">
    <property type="protein sequence ID" value="RQP03576.1"/>
    <property type="molecule type" value="Genomic_DNA"/>
</dbReference>
<evidence type="ECO:0000313" key="2">
    <source>
        <dbReference type="EMBL" id="RQP03576.1"/>
    </source>
</evidence>
<sequence>MLELHAISFLHHITSMMYLMMIIPTQPEVRLVTSRYNIENISELEIFIAMHKLLYSTDFLVSNNICIVITVLLFFISKRLQCELSINLLLHGLWWSSVNLL</sequence>
<gene>
    <name evidence="2" type="ORF">POPTR_019G077166</name>
</gene>
<protein>
    <submittedName>
        <fullName evidence="2">Uncharacterized protein</fullName>
    </submittedName>
</protein>
<evidence type="ECO:0000313" key="3">
    <source>
        <dbReference type="Proteomes" id="UP000006729"/>
    </source>
</evidence>
<dbReference type="Proteomes" id="UP000006729">
    <property type="component" value="Chromosome 19"/>
</dbReference>
<keyword evidence="1" id="KW-0472">Membrane</keyword>
<reference evidence="2 3" key="1">
    <citation type="journal article" date="2006" name="Science">
        <title>The genome of black cottonwood, Populus trichocarpa (Torr. &amp; Gray).</title>
        <authorList>
            <person name="Tuskan G.A."/>
            <person name="Difazio S."/>
            <person name="Jansson S."/>
            <person name="Bohlmann J."/>
            <person name="Grigoriev I."/>
            <person name="Hellsten U."/>
            <person name="Putnam N."/>
            <person name="Ralph S."/>
            <person name="Rombauts S."/>
            <person name="Salamov A."/>
            <person name="Schein J."/>
            <person name="Sterck L."/>
            <person name="Aerts A."/>
            <person name="Bhalerao R.R."/>
            <person name="Bhalerao R.P."/>
            <person name="Blaudez D."/>
            <person name="Boerjan W."/>
            <person name="Brun A."/>
            <person name="Brunner A."/>
            <person name="Busov V."/>
            <person name="Campbell M."/>
            <person name="Carlson J."/>
            <person name="Chalot M."/>
            <person name="Chapman J."/>
            <person name="Chen G.L."/>
            <person name="Cooper D."/>
            <person name="Coutinho P.M."/>
            <person name="Couturier J."/>
            <person name="Covert S."/>
            <person name="Cronk Q."/>
            <person name="Cunningham R."/>
            <person name="Davis J."/>
            <person name="Degroeve S."/>
            <person name="Dejardin A."/>
            <person name="Depamphilis C."/>
            <person name="Detter J."/>
            <person name="Dirks B."/>
            <person name="Dubchak I."/>
            <person name="Duplessis S."/>
            <person name="Ehlting J."/>
            <person name="Ellis B."/>
            <person name="Gendler K."/>
            <person name="Goodstein D."/>
            <person name="Gribskov M."/>
            <person name="Grimwood J."/>
            <person name="Groover A."/>
            <person name="Gunter L."/>
            <person name="Hamberger B."/>
            <person name="Heinze B."/>
            <person name="Helariutta Y."/>
            <person name="Henrissat B."/>
            <person name="Holligan D."/>
            <person name="Holt R."/>
            <person name="Huang W."/>
            <person name="Islam-Faridi N."/>
            <person name="Jones S."/>
            <person name="Jones-Rhoades M."/>
            <person name="Jorgensen R."/>
            <person name="Joshi C."/>
            <person name="Kangasjarvi J."/>
            <person name="Karlsson J."/>
            <person name="Kelleher C."/>
            <person name="Kirkpatrick R."/>
            <person name="Kirst M."/>
            <person name="Kohler A."/>
            <person name="Kalluri U."/>
            <person name="Larimer F."/>
            <person name="Leebens-Mack J."/>
            <person name="Leple J.C."/>
            <person name="Locascio P."/>
            <person name="Lou Y."/>
            <person name="Lucas S."/>
            <person name="Martin F."/>
            <person name="Montanini B."/>
            <person name="Napoli C."/>
            <person name="Nelson D.R."/>
            <person name="Nelson C."/>
            <person name="Nieminen K."/>
            <person name="Nilsson O."/>
            <person name="Pereda V."/>
            <person name="Peter G."/>
            <person name="Philippe R."/>
            <person name="Pilate G."/>
            <person name="Poliakov A."/>
            <person name="Razumovskaya J."/>
            <person name="Richardson P."/>
            <person name="Rinaldi C."/>
            <person name="Ritland K."/>
            <person name="Rouze P."/>
            <person name="Ryaboy D."/>
            <person name="Schmutz J."/>
            <person name="Schrader J."/>
            <person name="Segerman B."/>
            <person name="Shin H."/>
            <person name="Siddiqui A."/>
            <person name="Sterky F."/>
            <person name="Terry A."/>
            <person name="Tsai C.J."/>
            <person name="Uberbacher E."/>
            <person name="Unneberg P."/>
            <person name="Vahala J."/>
            <person name="Wall K."/>
            <person name="Wessler S."/>
            <person name="Yang G."/>
            <person name="Yin T."/>
            <person name="Douglas C."/>
            <person name="Marra M."/>
            <person name="Sandberg G."/>
            <person name="Van de Peer Y."/>
            <person name="Rokhsar D."/>
        </authorList>
    </citation>
    <scope>NUCLEOTIDE SEQUENCE [LARGE SCALE GENOMIC DNA]</scope>
    <source>
        <strain evidence="3">cv. Nisqually</strain>
    </source>
</reference>
<dbReference type="AlphaFoldDB" id="A0A3N7GBZ0"/>
<organism evidence="2 3">
    <name type="scientific">Populus trichocarpa</name>
    <name type="common">Western balsam poplar</name>
    <name type="synonym">Populus balsamifera subsp. trichocarpa</name>
    <dbReference type="NCBI Taxonomy" id="3694"/>
    <lineage>
        <taxon>Eukaryota</taxon>
        <taxon>Viridiplantae</taxon>
        <taxon>Streptophyta</taxon>
        <taxon>Embryophyta</taxon>
        <taxon>Tracheophyta</taxon>
        <taxon>Spermatophyta</taxon>
        <taxon>Magnoliopsida</taxon>
        <taxon>eudicotyledons</taxon>
        <taxon>Gunneridae</taxon>
        <taxon>Pentapetalae</taxon>
        <taxon>rosids</taxon>
        <taxon>fabids</taxon>
        <taxon>Malpighiales</taxon>
        <taxon>Salicaceae</taxon>
        <taxon>Saliceae</taxon>
        <taxon>Populus</taxon>
    </lineage>
</organism>
<dbReference type="InParanoid" id="A0A3N7GBZ0"/>
<feature type="transmembrane region" description="Helical" evidence="1">
    <location>
        <begin position="59"/>
        <end position="76"/>
    </location>
</feature>
<evidence type="ECO:0000256" key="1">
    <source>
        <dbReference type="SAM" id="Phobius"/>
    </source>
</evidence>